<keyword evidence="4" id="KW-1185">Reference proteome</keyword>
<name>A0A7W5ERD3_9GAMM</name>
<dbReference type="RefSeq" id="WP_183382147.1">
    <property type="nucleotide sequence ID" value="NZ_JACHXR010000001.1"/>
</dbReference>
<dbReference type="EMBL" id="JACHXR010000001">
    <property type="protein sequence ID" value="MBB3229642.1"/>
    <property type="molecule type" value="Genomic_DNA"/>
</dbReference>
<evidence type="ECO:0000313" key="3">
    <source>
        <dbReference type="EMBL" id="MBB3229642.1"/>
    </source>
</evidence>
<dbReference type="AlphaFoldDB" id="A0A7W5ERD3"/>
<dbReference type="Gene3D" id="3.40.190.10">
    <property type="entry name" value="Periplasmic binding protein-like II"/>
    <property type="match status" value="2"/>
</dbReference>
<evidence type="ECO:0000313" key="4">
    <source>
        <dbReference type="Proteomes" id="UP000518892"/>
    </source>
</evidence>
<dbReference type="GO" id="GO:0030288">
    <property type="term" value="C:outer membrane-bounded periplasmic space"/>
    <property type="evidence" value="ECO:0007669"/>
    <property type="project" value="TreeGrafter"/>
</dbReference>
<evidence type="ECO:0000256" key="2">
    <source>
        <dbReference type="SAM" id="SignalP"/>
    </source>
</evidence>
<organism evidence="3 4">
    <name type="scientific">Halomonas stenophila</name>
    <dbReference type="NCBI Taxonomy" id="795312"/>
    <lineage>
        <taxon>Bacteria</taxon>
        <taxon>Pseudomonadati</taxon>
        <taxon>Pseudomonadota</taxon>
        <taxon>Gammaproteobacteria</taxon>
        <taxon>Oceanospirillales</taxon>
        <taxon>Halomonadaceae</taxon>
        <taxon>Halomonas</taxon>
    </lineage>
</organism>
<gene>
    <name evidence="3" type="ORF">FHR97_000457</name>
</gene>
<proteinExistence type="predicted"/>
<dbReference type="Proteomes" id="UP000518892">
    <property type="component" value="Unassembled WGS sequence"/>
</dbReference>
<dbReference type="Pfam" id="PF13531">
    <property type="entry name" value="SBP_bac_11"/>
    <property type="match status" value="1"/>
</dbReference>
<comment type="caution">
    <text evidence="3">The sequence shown here is derived from an EMBL/GenBank/DDBJ whole genome shotgun (WGS) entry which is preliminary data.</text>
</comment>
<dbReference type="SUPFAM" id="SSF53850">
    <property type="entry name" value="Periplasmic binding protein-like II"/>
    <property type="match status" value="1"/>
</dbReference>
<sequence>MRLGVATLLLWLCTAPLAAAQDLHYPARPQPNQATGQLVIHGALDLVHVRPLLAAFHRRYPGIELTYRNLDTLPLHERFLAAPDEVDVLISSAMPWQYRLANDGHAQPLDAAVAAAWPDWARWRQELFAFTFEPVVMVVRRELIDRFGRPESHADLLTLLQRHGTALAGRVVTYDPSRSGAGYTYAIEESRLSPRYWDLVAALGQAEASLVDTTGEMLAGLAEGRYWLGYNLLGSYAHRVVERDPALEMVIPDDYALVTQRLALIPRRAPHPRSARRFLEYLIGLEGQRVIAEQTALGAIHPALDGPGTADRLRATHGEALRPLALGPGLLATLDDLKRQALLARWRREFSRGGEAGE</sequence>
<dbReference type="PANTHER" id="PTHR30006">
    <property type="entry name" value="THIAMINE-BINDING PERIPLASMIC PROTEIN-RELATED"/>
    <property type="match status" value="1"/>
</dbReference>
<feature type="chain" id="PRO_5031472980" evidence="2">
    <location>
        <begin position="21"/>
        <end position="358"/>
    </location>
</feature>
<reference evidence="3 4" key="1">
    <citation type="submission" date="2020-08" db="EMBL/GenBank/DDBJ databases">
        <title>Genomic Encyclopedia of Type Strains, Phase III (KMG-III): the genomes of soil and plant-associated and newly described type strains.</title>
        <authorList>
            <person name="Whitman W."/>
        </authorList>
    </citation>
    <scope>NUCLEOTIDE SEQUENCE [LARGE SCALE GENOMIC DNA]</scope>
    <source>
        <strain evidence="3 4">CECT 7744</strain>
    </source>
</reference>
<keyword evidence="1 2" id="KW-0732">Signal</keyword>
<accession>A0A7W5ERD3</accession>
<dbReference type="PANTHER" id="PTHR30006:SF25">
    <property type="entry name" value="PHOSPHOGLYCERATE TRANSPORT REGULATORY PROTEIN PGTC"/>
    <property type="match status" value="1"/>
</dbReference>
<feature type="signal peptide" evidence="2">
    <location>
        <begin position="1"/>
        <end position="20"/>
    </location>
</feature>
<evidence type="ECO:0000256" key="1">
    <source>
        <dbReference type="ARBA" id="ARBA00022729"/>
    </source>
</evidence>
<protein>
    <submittedName>
        <fullName evidence="3">ABC-type Fe3+ transport system substrate-binding protein</fullName>
    </submittedName>
</protein>